<dbReference type="Pfam" id="PF03629">
    <property type="entry name" value="SASA"/>
    <property type="match status" value="1"/>
</dbReference>
<accession>A0ABT3T820</accession>
<dbReference type="InterPro" id="IPR036514">
    <property type="entry name" value="SGNH_hydro_sf"/>
</dbReference>
<evidence type="ECO:0000313" key="4">
    <source>
        <dbReference type="Proteomes" id="UP001143304"/>
    </source>
</evidence>
<gene>
    <name evidence="3" type="ORF">EYC82_13770</name>
</gene>
<evidence type="ECO:0000256" key="1">
    <source>
        <dbReference type="ARBA" id="ARBA00022801"/>
    </source>
</evidence>
<proteinExistence type="predicted"/>
<feature type="domain" description="Sialate O-acetylesterase" evidence="2">
    <location>
        <begin position="149"/>
        <end position="296"/>
    </location>
</feature>
<dbReference type="Proteomes" id="UP001143304">
    <property type="component" value="Unassembled WGS sequence"/>
</dbReference>
<dbReference type="SUPFAM" id="SSF52266">
    <property type="entry name" value="SGNH hydrolase"/>
    <property type="match status" value="1"/>
</dbReference>
<sequence>MTRHYRRILIGALLFFVLAAGFGTLFGLGAVAGKYRPELARPFSDWAMAIVLPLQQAYCDVEDVTVCGVSDAGRERVPCDAFQSDNPRHAVLMTFGQSNSANFGQTRHTAGPGVANFNIHDGHCYTSEDPLLGTDGSGGSVWGILGDSLVASGAFDQVLIAPFGIGGTSLNEWTAGGRLHPRVKHAAVQLQKSGITPTHVLWHQGENDARAGTPQDAYAGMFTELVDSLRDYGISAPVFVAVATICNNLGSDAIRSAQRGLPDAIEGVYPGADTDTLSDMHDRHDFCHFSETGLVEHAALWNDSILSFEASEARVSNAAQAAKNPG</sequence>
<keyword evidence="4" id="KW-1185">Reference proteome</keyword>
<name>A0ABT3T820_9GAMM</name>
<dbReference type="InterPro" id="IPR005181">
    <property type="entry name" value="SASA"/>
</dbReference>
<dbReference type="Gene3D" id="3.40.50.1110">
    <property type="entry name" value="SGNH hydrolase"/>
    <property type="match status" value="1"/>
</dbReference>
<dbReference type="EMBL" id="SHNO01000001">
    <property type="protein sequence ID" value="MCX2978429.1"/>
    <property type="molecule type" value="Genomic_DNA"/>
</dbReference>
<comment type="caution">
    <text evidence="3">The sequence shown here is derived from an EMBL/GenBank/DDBJ whole genome shotgun (WGS) entry which is preliminary data.</text>
</comment>
<evidence type="ECO:0000259" key="2">
    <source>
        <dbReference type="Pfam" id="PF03629"/>
    </source>
</evidence>
<keyword evidence="1" id="KW-0378">Hydrolase</keyword>
<organism evidence="3 4">
    <name type="scientific">Candidatus Marimicrobium litorale</name>
    <dbReference type="NCBI Taxonomy" id="2518991"/>
    <lineage>
        <taxon>Bacteria</taxon>
        <taxon>Pseudomonadati</taxon>
        <taxon>Pseudomonadota</taxon>
        <taxon>Gammaproteobacteria</taxon>
        <taxon>Cellvibrionales</taxon>
        <taxon>Halieaceae</taxon>
        <taxon>Marimicrobium</taxon>
    </lineage>
</organism>
<protein>
    <recommendedName>
        <fullName evidence="2">Sialate O-acetylesterase domain-containing protein</fullName>
    </recommendedName>
</protein>
<evidence type="ECO:0000313" key="3">
    <source>
        <dbReference type="EMBL" id="MCX2978429.1"/>
    </source>
</evidence>
<dbReference type="RefSeq" id="WP_279250126.1">
    <property type="nucleotide sequence ID" value="NZ_SHNO01000001.1"/>
</dbReference>
<reference evidence="3" key="1">
    <citation type="submission" date="2019-02" db="EMBL/GenBank/DDBJ databases">
        <authorList>
            <person name="Li S.-H."/>
        </authorList>
    </citation>
    <scope>NUCLEOTIDE SEQUENCE</scope>
    <source>
        <strain evidence="3">IMCC11814</strain>
    </source>
</reference>